<evidence type="ECO:0000256" key="1">
    <source>
        <dbReference type="SAM" id="MobiDB-lite"/>
    </source>
</evidence>
<name>A0A2M4B594_9DIPT</name>
<protein>
    <submittedName>
        <fullName evidence="2">Putative secreted protein</fullName>
    </submittedName>
</protein>
<reference evidence="2" key="1">
    <citation type="submission" date="2018-01" db="EMBL/GenBank/DDBJ databases">
        <title>An insight into the sialome of Amazonian anophelines.</title>
        <authorList>
            <person name="Ribeiro J.M."/>
            <person name="Scarpassa V."/>
            <person name="Calvo E."/>
        </authorList>
    </citation>
    <scope>NUCLEOTIDE SEQUENCE</scope>
    <source>
        <tissue evidence="2">Salivary glands</tissue>
    </source>
</reference>
<feature type="region of interest" description="Disordered" evidence="1">
    <location>
        <begin position="11"/>
        <end position="38"/>
    </location>
</feature>
<organism evidence="2">
    <name type="scientific">Anopheles triannulatus</name>
    <dbReference type="NCBI Taxonomy" id="58253"/>
    <lineage>
        <taxon>Eukaryota</taxon>
        <taxon>Metazoa</taxon>
        <taxon>Ecdysozoa</taxon>
        <taxon>Arthropoda</taxon>
        <taxon>Hexapoda</taxon>
        <taxon>Insecta</taxon>
        <taxon>Pterygota</taxon>
        <taxon>Neoptera</taxon>
        <taxon>Endopterygota</taxon>
        <taxon>Diptera</taxon>
        <taxon>Nematocera</taxon>
        <taxon>Culicoidea</taxon>
        <taxon>Culicidae</taxon>
        <taxon>Anophelinae</taxon>
        <taxon>Anopheles</taxon>
    </lineage>
</organism>
<evidence type="ECO:0000313" key="2">
    <source>
        <dbReference type="EMBL" id="MBW48224.1"/>
    </source>
</evidence>
<sequence length="69" mass="7102">MASFSFLVSFSSSASTSSSSSSTSSSPVSSPSSVLSRSRLAADRVFVPVGPPRRPDLVLPVVARSLATR</sequence>
<dbReference type="AlphaFoldDB" id="A0A2M4B594"/>
<dbReference type="EMBL" id="GGFK01014903">
    <property type="protein sequence ID" value="MBW48224.1"/>
    <property type="molecule type" value="Transcribed_RNA"/>
</dbReference>
<accession>A0A2M4B594</accession>
<proteinExistence type="predicted"/>